<dbReference type="EMBL" id="ML977660">
    <property type="protein sequence ID" value="KAF1994454.1"/>
    <property type="molecule type" value="Genomic_DNA"/>
</dbReference>
<gene>
    <name evidence="1" type="ORF">P154DRAFT_447650</name>
</gene>
<dbReference type="AlphaFoldDB" id="A0A6A5VZL8"/>
<reference evidence="1" key="1">
    <citation type="journal article" date="2020" name="Stud. Mycol.">
        <title>101 Dothideomycetes genomes: a test case for predicting lifestyles and emergence of pathogens.</title>
        <authorList>
            <person name="Haridas S."/>
            <person name="Albert R."/>
            <person name="Binder M."/>
            <person name="Bloem J."/>
            <person name="Labutti K."/>
            <person name="Salamov A."/>
            <person name="Andreopoulos B."/>
            <person name="Baker S."/>
            <person name="Barry K."/>
            <person name="Bills G."/>
            <person name="Bluhm B."/>
            <person name="Cannon C."/>
            <person name="Castanera R."/>
            <person name="Culley D."/>
            <person name="Daum C."/>
            <person name="Ezra D."/>
            <person name="Gonzalez J."/>
            <person name="Henrissat B."/>
            <person name="Kuo A."/>
            <person name="Liang C."/>
            <person name="Lipzen A."/>
            <person name="Lutzoni F."/>
            <person name="Magnuson J."/>
            <person name="Mondo S."/>
            <person name="Nolan M."/>
            <person name="Ohm R."/>
            <person name="Pangilinan J."/>
            <person name="Park H.-J."/>
            <person name="Ramirez L."/>
            <person name="Alfaro M."/>
            <person name="Sun H."/>
            <person name="Tritt A."/>
            <person name="Yoshinaga Y."/>
            <person name="Zwiers L.-H."/>
            <person name="Turgeon B."/>
            <person name="Goodwin S."/>
            <person name="Spatafora J."/>
            <person name="Crous P."/>
            <person name="Grigoriev I."/>
        </authorList>
    </citation>
    <scope>NUCLEOTIDE SEQUENCE</scope>
    <source>
        <strain evidence="1">CBS 123094</strain>
    </source>
</reference>
<name>A0A6A5VZL8_9PLEO</name>
<organism evidence="1 2">
    <name type="scientific">Amniculicola lignicola CBS 123094</name>
    <dbReference type="NCBI Taxonomy" id="1392246"/>
    <lineage>
        <taxon>Eukaryota</taxon>
        <taxon>Fungi</taxon>
        <taxon>Dikarya</taxon>
        <taxon>Ascomycota</taxon>
        <taxon>Pezizomycotina</taxon>
        <taxon>Dothideomycetes</taxon>
        <taxon>Pleosporomycetidae</taxon>
        <taxon>Pleosporales</taxon>
        <taxon>Amniculicolaceae</taxon>
        <taxon>Amniculicola</taxon>
    </lineage>
</organism>
<dbReference type="Proteomes" id="UP000799779">
    <property type="component" value="Unassembled WGS sequence"/>
</dbReference>
<accession>A0A6A5VZL8</accession>
<dbReference type="OrthoDB" id="3775616at2759"/>
<evidence type="ECO:0000313" key="2">
    <source>
        <dbReference type="Proteomes" id="UP000799779"/>
    </source>
</evidence>
<keyword evidence="2" id="KW-1185">Reference proteome</keyword>
<sequence length="326" mass="36725">MTSPSYLIKIISQYGILEALISHLFPKDLLALALSSTSAYKAIFPRRESCPTLLKKMACNGNGILIRKQHHRRSDHTLDYHSAREYATCGRTGSGGSCESKPCHSCKLTTCDECRIHCVYQSIHIPAEEDDELPTSGGFVLLHSEEFAIMSPAQSGMDLVDCEAWDVPNQSYHDQGVLDLPVEFTTYFPPEPVDDIIDRMLGVTLAKHRGSGQDRPTHSKSPNISPFWEITERRQRQFCDWCLTDEQKVTRCKCTLRKQFLDRWLCLKCFLQEDEATKTYSRGLAMHDRSLACSCGKPWGSKGPRVMCLWCCGEVMPSTISPPPTP</sequence>
<protein>
    <submittedName>
        <fullName evidence="1">Uncharacterized protein</fullName>
    </submittedName>
</protein>
<evidence type="ECO:0000313" key="1">
    <source>
        <dbReference type="EMBL" id="KAF1994454.1"/>
    </source>
</evidence>
<proteinExistence type="predicted"/>